<evidence type="ECO:0000259" key="4">
    <source>
        <dbReference type="PROSITE" id="PS50956"/>
    </source>
</evidence>
<dbReference type="InterPro" id="IPR011008">
    <property type="entry name" value="Dimeric_a/b-barrel"/>
</dbReference>
<dbReference type="Gene3D" id="3.30.70.920">
    <property type="match status" value="1"/>
</dbReference>
<dbReference type="InterPro" id="IPR019888">
    <property type="entry name" value="Tscrpt_reg_AsnC-like"/>
</dbReference>
<dbReference type="InterPro" id="IPR011991">
    <property type="entry name" value="ArsR-like_HTH"/>
</dbReference>
<accession>A0A7C5QDX9</accession>
<keyword evidence="1" id="KW-0805">Transcription regulation</keyword>
<dbReference type="PANTHER" id="PTHR30154">
    <property type="entry name" value="LEUCINE-RESPONSIVE REGULATORY PROTEIN"/>
    <property type="match status" value="1"/>
</dbReference>
<dbReference type="InterPro" id="IPR036390">
    <property type="entry name" value="WH_DNA-bd_sf"/>
</dbReference>
<evidence type="ECO:0000256" key="2">
    <source>
        <dbReference type="ARBA" id="ARBA00023125"/>
    </source>
</evidence>
<dbReference type="GO" id="GO:0043565">
    <property type="term" value="F:sequence-specific DNA binding"/>
    <property type="evidence" value="ECO:0007669"/>
    <property type="project" value="InterPro"/>
</dbReference>
<feature type="domain" description="HTH asnC-type" evidence="4">
    <location>
        <begin position="5"/>
        <end position="66"/>
    </location>
</feature>
<keyword evidence="3" id="KW-0804">Transcription</keyword>
<proteinExistence type="predicted"/>
<dbReference type="PRINTS" id="PR00033">
    <property type="entry name" value="HTHASNC"/>
</dbReference>
<organism evidence="5">
    <name type="scientific">Caldiarchaeum subterraneum</name>
    <dbReference type="NCBI Taxonomy" id="311458"/>
    <lineage>
        <taxon>Archaea</taxon>
        <taxon>Nitrososphaerota</taxon>
        <taxon>Candidatus Caldarchaeales</taxon>
        <taxon>Candidatus Caldarchaeaceae</taxon>
        <taxon>Candidatus Caldarchaeum</taxon>
    </lineage>
</organism>
<dbReference type="InterPro" id="IPR019887">
    <property type="entry name" value="Tscrpt_reg_AsnC/Lrp_C"/>
</dbReference>
<keyword evidence="2" id="KW-0238">DNA-binding</keyword>
<dbReference type="Gene3D" id="1.10.10.10">
    <property type="entry name" value="Winged helix-like DNA-binding domain superfamily/Winged helix DNA-binding domain"/>
    <property type="match status" value="1"/>
</dbReference>
<dbReference type="SUPFAM" id="SSF46785">
    <property type="entry name" value="Winged helix' DNA-binding domain"/>
    <property type="match status" value="1"/>
</dbReference>
<evidence type="ECO:0000313" key="5">
    <source>
        <dbReference type="EMBL" id="HHK68112.1"/>
    </source>
</evidence>
<evidence type="ECO:0000256" key="1">
    <source>
        <dbReference type="ARBA" id="ARBA00023015"/>
    </source>
</evidence>
<dbReference type="InterPro" id="IPR036388">
    <property type="entry name" value="WH-like_DNA-bd_sf"/>
</dbReference>
<comment type="caution">
    <text evidence="5">The sequence shown here is derived from an EMBL/GenBank/DDBJ whole genome shotgun (WGS) entry which is preliminary data.</text>
</comment>
<protein>
    <submittedName>
        <fullName evidence="5">Lrp/AsnC family transcriptional regulator</fullName>
    </submittedName>
</protein>
<dbReference type="Pfam" id="PF13412">
    <property type="entry name" value="HTH_24"/>
    <property type="match status" value="1"/>
</dbReference>
<name>A0A7C5QDX9_CALS0</name>
<dbReference type="CDD" id="cd00090">
    <property type="entry name" value="HTH_ARSR"/>
    <property type="match status" value="1"/>
</dbReference>
<sequence length="149" mass="16747">MNPELDEKDYRIIGELMDNAEQSITELAAKLKMPRTTVQERIKRLKQLGVIKKYTVQVDYSKLGKPATAFILISFQQGTLSQKRLAQEIAKMPEVVEAHLITGEWDILVKVRTDSMQSIGSLVVDKLRMMEGVGKTMTCVSFTAVKESA</sequence>
<evidence type="ECO:0000256" key="3">
    <source>
        <dbReference type="ARBA" id="ARBA00023163"/>
    </source>
</evidence>
<dbReference type="InterPro" id="IPR000485">
    <property type="entry name" value="AsnC-type_HTH_dom"/>
</dbReference>
<gene>
    <name evidence="5" type="ORF">ENM11_03025</name>
</gene>
<dbReference type="GO" id="GO:0005829">
    <property type="term" value="C:cytosol"/>
    <property type="evidence" value="ECO:0007669"/>
    <property type="project" value="TreeGrafter"/>
</dbReference>
<reference evidence="5" key="1">
    <citation type="journal article" date="2020" name="mSystems">
        <title>Genome- and Community-Level Interaction Insights into Carbon Utilization and Element Cycling Functions of Hydrothermarchaeota in Hydrothermal Sediment.</title>
        <authorList>
            <person name="Zhou Z."/>
            <person name="Liu Y."/>
            <person name="Xu W."/>
            <person name="Pan J."/>
            <person name="Luo Z.H."/>
            <person name="Li M."/>
        </authorList>
    </citation>
    <scope>NUCLEOTIDE SEQUENCE [LARGE SCALE GENOMIC DNA]</scope>
    <source>
        <strain evidence="5">SpSt-1056</strain>
    </source>
</reference>
<dbReference type="PROSITE" id="PS50956">
    <property type="entry name" value="HTH_ASNC_2"/>
    <property type="match status" value="1"/>
</dbReference>
<dbReference type="Pfam" id="PF01037">
    <property type="entry name" value="AsnC_trans_reg"/>
    <property type="match status" value="1"/>
</dbReference>
<dbReference type="GO" id="GO:0043200">
    <property type="term" value="P:response to amino acid"/>
    <property type="evidence" value="ECO:0007669"/>
    <property type="project" value="TreeGrafter"/>
</dbReference>
<dbReference type="PANTHER" id="PTHR30154:SF34">
    <property type="entry name" value="TRANSCRIPTIONAL REGULATOR AZLB"/>
    <property type="match status" value="1"/>
</dbReference>
<dbReference type="SMART" id="SM00344">
    <property type="entry name" value="HTH_ASNC"/>
    <property type="match status" value="1"/>
</dbReference>
<dbReference type="SUPFAM" id="SSF54909">
    <property type="entry name" value="Dimeric alpha+beta barrel"/>
    <property type="match status" value="1"/>
</dbReference>
<dbReference type="AlphaFoldDB" id="A0A7C5QDX9"/>
<dbReference type="EMBL" id="DRWN01000025">
    <property type="protein sequence ID" value="HHK68112.1"/>
    <property type="molecule type" value="Genomic_DNA"/>
</dbReference>